<evidence type="ECO:0000256" key="2">
    <source>
        <dbReference type="ARBA" id="ARBA00022475"/>
    </source>
</evidence>
<name>A0ABD2BE47_VESSQ</name>
<evidence type="ECO:0000256" key="7">
    <source>
        <dbReference type="ARBA" id="ARBA00023136"/>
    </source>
</evidence>
<keyword evidence="2" id="KW-1003">Cell membrane</keyword>
<dbReference type="GO" id="GO:0007608">
    <property type="term" value="P:sensory perception of smell"/>
    <property type="evidence" value="ECO:0007669"/>
    <property type="project" value="UniProtKB-KW"/>
</dbReference>
<dbReference type="PANTHER" id="PTHR21137">
    <property type="entry name" value="ODORANT RECEPTOR"/>
    <property type="match status" value="1"/>
</dbReference>
<evidence type="ECO:0000313" key="11">
    <source>
        <dbReference type="EMBL" id="KAL2731032.1"/>
    </source>
</evidence>
<evidence type="ECO:0000256" key="6">
    <source>
        <dbReference type="ARBA" id="ARBA00022989"/>
    </source>
</evidence>
<keyword evidence="4 10" id="KW-0812">Transmembrane</keyword>
<keyword evidence="8" id="KW-0675">Receptor</keyword>
<dbReference type="GO" id="GO:0005886">
    <property type="term" value="C:plasma membrane"/>
    <property type="evidence" value="ECO:0007669"/>
    <property type="project" value="UniProtKB-SubCell"/>
</dbReference>
<dbReference type="GO" id="GO:0007165">
    <property type="term" value="P:signal transduction"/>
    <property type="evidence" value="ECO:0007669"/>
    <property type="project" value="UniProtKB-KW"/>
</dbReference>
<accession>A0ABD2BE47</accession>
<keyword evidence="9" id="KW-0807">Transducer</keyword>
<dbReference type="PANTHER" id="PTHR21137:SF35">
    <property type="entry name" value="ODORANT RECEPTOR 19A-RELATED"/>
    <property type="match status" value="1"/>
</dbReference>
<keyword evidence="7 10" id="KW-0472">Membrane</keyword>
<feature type="transmembrane region" description="Helical" evidence="10">
    <location>
        <begin position="123"/>
        <end position="142"/>
    </location>
</feature>
<keyword evidence="12" id="KW-1185">Reference proteome</keyword>
<evidence type="ECO:0000256" key="4">
    <source>
        <dbReference type="ARBA" id="ARBA00022692"/>
    </source>
</evidence>
<evidence type="ECO:0000256" key="3">
    <source>
        <dbReference type="ARBA" id="ARBA00022606"/>
    </source>
</evidence>
<evidence type="ECO:0000256" key="10">
    <source>
        <dbReference type="SAM" id="Phobius"/>
    </source>
</evidence>
<evidence type="ECO:0000256" key="8">
    <source>
        <dbReference type="ARBA" id="ARBA00023170"/>
    </source>
</evidence>
<organism evidence="11 12">
    <name type="scientific">Vespula squamosa</name>
    <name type="common">Southern yellow jacket</name>
    <name type="synonym">Wasp</name>
    <dbReference type="NCBI Taxonomy" id="30214"/>
    <lineage>
        <taxon>Eukaryota</taxon>
        <taxon>Metazoa</taxon>
        <taxon>Ecdysozoa</taxon>
        <taxon>Arthropoda</taxon>
        <taxon>Hexapoda</taxon>
        <taxon>Insecta</taxon>
        <taxon>Pterygota</taxon>
        <taxon>Neoptera</taxon>
        <taxon>Endopterygota</taxon>
        <taxon>Hymenoptera</taxon>
        <taxon>Apocrita</taxon>
        <taxon>Aculeata</taxon>
        <taxon>Vespoidea</taxon>
        <taxon>Vespidae</taxon>
        <taxon>Vespinae</taxon>
        <taxon>Vespula</taxon>
    </lineage>
</organism>
<protein>
    <submittedName>
        <fullName evidence="11">Odorant receptor 22c-like isoform X4</fullName>
    </submittedName>
</protein>
<comment type="subcellular location">
    <subcellularLocation>
        <location evidence="1">Cell membrane</location>
        <topology evidence="1">Multi-pass membrane protein</topology>
    </subcellularLocation>
</comment>
<dbReference type="AlphaFoldDB" id="A0ABD2BE47"/>
<gene>
    <name evidence="11" type="ORF">V1478_005445</name>
</gene>
<proteinExistence type="predicted"/>
<dbReference type="EMBL" id="JAUDFV010000110">
    <property type="protein sequence ID" value="KAL2731032.1"/>
    <property type="molecule type" value="Genomic_DNA"/>
</dbReference>
<comment type="caution">
    <text evidence="11">The sequence shown here is derived from an EMBL/GenBank/DDBJ whole genome shotgun (WGS) entry which is preliminary data.</text>
</comment>
<evidence type="ECO:0000256" key="5">
    <source>
        <dbReference type="ARBA" id="ARBA00022725"/>
    </source>
</evidence>
<feature type="transmembrane region" description="Helical" evidence="10">
    <location>
        <begin position="154"/>
        <end position="174"/>
    </location>
</feature>
<keyword evidence="3" id="KW-0716">Sensory transduction</keyword>
<sequence length="249" mass="28414">MPLVKGKIVTAENVTIRPLPSPGYYFHLFDDQVSPFYEIIYFLQCAEGCVTIYTNITICTLAINFVVHACSQLEIFIDLLEASLTSTEFTEKEDVNAKLAVAVEHHTRIRNFLQKIESAMNPLYFVDIFGCSMTQCLLGYCLMIEWSKQNMKNIIPYIISISSLAVQIFVFCFVGEQLMLQDEKVALKTCVLEWHRIPYKKAKSIIPIIILSNHRMKITAGTVIELSLQTFGQVIKTTVVYCNIMRTIM</sequence>
<keyword evidence="6 10" id="KW-1133">Transmembrane helix</keyword>
<evidence type="ECO:0000256" key="1">
    <source>
        <dbReference type="ARBA" id="ARBA00004651"/>
    </source>
</evidence>
<dbReference type="Proteomes" id="UP001607302">
    <property type="component" value="Unassembled WGS sequence"/>
</dbReference>
<reference evidence="11 12" key="1">
    <citation type="journal article" date="2024" name="Ann. Entomol. Soc. Am.">
        <title>Genomic analyses of the southern and eastern yellowjacket wasps (Hymenoptera: Vespidae) reveal evolutionary signatures of social life.</title>
        <authorList>
            <person name="Catto M.A."/>
            <person name="Caine P.B."/>
            <person name="Orr S.E."/>
            <person name="Hunt B.G."/>
            <person name="Goodisman M.A.D."/>
        </authorList>
    </citation>
    <scope>NUCLEOTIDE SEQUENCE [LARGE SCALE GENOMIC DNA]</scope>
    <source>
        <strain evidence="11">233</strain>
        <tissue evidence="11">Head and thorax</tissue>
    </source>
</reference>
<evidence type="ECO:0000313" key="12">
    <source>
        <dbReference type="Proteomes" id="UP001607302"/>
    </source>
</evidence>
<dbReference type="InterPro" id="IPR004117">
    <property type="entry name" value="7tm6_olfct_rcpt"/>
</dbReference>
<dbReference type="Pfam" id="PF02949">
    <property type="entry name" value="7tm_6"/>
    <property type="match status" value="1"/>
</dbReference>
<keyword evidence="5" id="KW-0552">Olfaction</keyword>
<evidence type="ECO:0000256" key="9">
    <source>
        <dbReference type="ARBA" id="ARBA00023224"/>
    </source>
</evidence>